<dbReference type="EMBL" id="CACSIO010000001">
    <property type="protein sequence ID" value="CAA0078869.1"/>
    <property type="molecule type" value="Genomic_DNA"/>
</dbReference>
<proteinExistence type="predicted"/>
<evidence type="ECO:0008006" key="3">
    <source>
        <dbReference type="Google" id="ProtNLM"/>
    </source>
</evidence>
<accession>A0A5S9MPD2</accession>
<gene>
    <name evidence="1" type="ORF">OPDIPICF_00047</name>
</gene>
<dbReference type="SUPFAM" id="SSF53756">
    <property type="entry name" value="UDP-Glycosyltransferase/glycogen phosphorylase"/>
    <property type="match status" value="1"/>
</dbReference>
<evidence type="ECO:0000313" key="2">
    <source>
        <dbReference type="Proteomes" id="UP000441399"/>
    </source>
</evidence>
<dbReference type="AlphaFoldDB" id="A0A5S9MPD2"/>
<evidence type="ECO:0000313" key="1">
    <source>
        <dbReference type="EMBL" id="CAA0078869.1"/>
    </source>
</evidence>
<reference evidence="1 2" key="1">
    <citation type="submission" date="2019-11" db="EMBL/GenBank/DDBJ databases">
        <authorList>
            <person name="Holert J."/>
        </authorList>
    </citation>
    <scope>NUCLEOTIDE SEQUENCE [LARGE SCALE GENOMIC DNA]</scope>
    <source>
        <strain evidence="1">SB11_3</strain>
    </source>
</reference>
<dbReference type="OrthoDB" id="9864723at2"/>
<protein>
    <recommendedName>
        <fullName evidence="3">Glycosyl transferase family 1 domain-containing protein</fullName>
    </recommendedName>
</protein>
<keyword evidence="2" id="KW-1185">Reference proteome</keyword>
<organism evidence="1 2">
    <name type="scientific">BD1-7 clade bacterium</name>
    <dbReference type="NCBI Taxonomy" id="2029982"/>
    <lineage>
        <taxon>Bacteria</taxon>
        <taxon>Pseudomonadati</taxon>
        <taxon>Pseudomonadota</taxon>
        <taxon>Gammaproteobacteria</taxon>
        <taxon>Cellvibrionales</taxon>
        <taxon>Spongiibacteraceae</taxon>
        <taxon>BD1-7 clade</taxon>
    </lineage>
</organism>
<dbReference type="Gene3D" id="3.40.50.2000">
    <property type="entry name" value="Glycogen Phosphorylase B"/>
    <property type="match status" value="1"/>
</dbReference>
<sequence>MPRFYALFNHNPNDKIEDKLGFNLKQRLYFQPDLQLLHVNEGLEYLKTLWAEARSGDDIAIVTQRSYHALFGLIFASLFRNVAWIFDTPDCPLKEAHSTFQKYSFRWLISSLRGRLIYRVIQRADLIIINYSPERFRCFYRGDSRNVHFFKNALPHLPASRQLQPMSAKNPIDIVYIGHGLPGFGLDILIAAIQRYNQNNLHTNTRAHLHIYGHQSVPIDDVTYHGKVPRAEVLSAIANAHLCASPLLQGSDLEYVYSIKTMEYFCYGNKLLISQVQGLTEQFEAITSNDIYFAKPGDIADWQTMLAKAIEDIVAGKQDTTRVLTAFSAEDKNARIAALYQSVFRRSGTEKE</sequence>
<name>A0A5S9MPD2_9GAMM</name>
<dbReference type="Proteomes" id="UP000441399">
    <property type="component" value="Unassembled WGS sequence"/>
</dbReference>